<dbReference type="PRINTS" id="PR00040">
    <property type="entry name" value="HTHMERR"/>
</dbReference>
<keyword evidence="1" id="KW-0238">DNA-binding</keyword>
<evidence type="ECO:0000313" key="3">
    <source>
        <dbReference type="EMBL" id="KAA0686329.1"/>
    </source>
</evidence>
<organism evidence="3 4">
    <name type="scientific">Azospirillum brasilense</name>
    <dbReference type="NCBI Taxonomy" id="192"/>
    <lineage>
        <taxon>Bacteria</taxon>
        <taxon>Pseudomonadati</taxon>
        <taxon>Pseudomonadota</taxon>
        <taxon>Alphaproteobacteria</taxon>
        <taxon>Rhodospirillales</taxon>
        <taxon>Azospirillaceae</taxon>
        <taxon>Azospirillum</taxon>
    </lineage>
</organism>
<reference evidence="3 4" key="1">
    <citation type="submission" date="2018-07" db="EMBL/GenBank/DDBJ databases">
        <title>Genome sequence of Roseomonas fauriae ATCC 49958.</title>
        <authorList>
            <person name="Sant'Anna F.H."/>
            <person name="Baldani J.I."/>
            <person name="Zilli J.E."/>
            <person name="Reis V.M."/>
            <person name="Hartmann A."/>
            <person name="Cruz L."/>
            <person name="de Souza E.M."/>
            <person name="de Oliveira Pedrosa F."/>
            <person name="Passaglia L.M.P."/>
        </authorList>
    </citation>
    <scope>NUCLEOTIDE SEQUENCE [LARGE SCALE GENOMIC DNA]</scope>
    <source>
        <strain evidence="3 4">ATCC 49958</strain>
    </source>
</reference>
<protein>
    <submittedName>
        <fullName evidence="3">MerR family transcriptional regulator</fullName>
    </submittedName>
</protein>
<comment type="caution">
    <text evidence="3">The sequence shown here is derived from an EMBL/GenBank/DDBJ whole genome shotgun (WGS) entry which is preliminary data.</text>
</comment>
<dbReference type="PANTHER" id="PTHR30204">
    <property type="entry name" value="REDOX-CYCLING DRUG-SENSING TRANSCRIPTIONAL ACTIVATOR SOXR"/>
    <property type="match status" value="1"/>
</dbReference>
<dbReference type="CDD" id="cd04785">
    <property type="entry name" value="HTH_CadR-PbrR-like"/>
    <property type="match status" value="1"/>
</dbReference>
<accession>A0A6L3B2L5</accession>
<evidence type="ECO:0000259" key="2">
    <source>
        <dbReference type="PROSITE" id="PS50937"/>
    </source>
</evidence>
<gene>
    <name evidence="3" type="ORF">DS837_10430</name>
</gene>
<evidence type="ECO:0000256" key="1">
    <source>
        <dbReference type="ARBA" id="ARBA00023125"/>
    </source>
</evidence>
<dbReference type="EMBL" id="QOKV01000005">
    <property type="protein sequence ID" value="KAA0686329.1"/>
    <property type="molecule type" value="Genomic_DNA"/>
</dbReference>
<dbReference type="PANTHER" id="PTHR30204:SF92">
    <property type="entry name" value="HTH-TYPE TRANSCRIPTIONAL REGULATOR ZNTR"/>
    <property type="match status" value="1"/>
</dbReference>
<name>A0A6L3B2L5_AZOBR</name>
<sequence>MGPVVTTDSRVNPVKQVTKSRAAGLTIGALSRRTGCNIETIRFYEKQGLVPAPPRTEGGHRVYDGTHLQRLGFIRRSRDLGFTLEEVRALLRLADGHHTCAEVQALALEHLDSVRRKIADLQHLERTLSETADRCTGGDVPDCPILDTLFSGTCDPTAR</sequence>
<dbReference type="InterPro" id="IPR047057">
    <property type="entry name" value="MerR_fam"/>
</dbReference>
<dbReference type="GO" id="GO:0003700">
    <property type="term" value="F:DNA-binding transcription factor activity"/>
    <property type="evidence" value="ECO:0007669"/>
    <property type="project" value="InterPro"/>
</dbReference>
<proteinExistence type="predicted"/>
<dbReference type="SMART" id="SM00422">
    <property type="entry name" value="HTH_MERR"/>
    <property type="match status" value="1"/>
</dbReference>
<dbReference type="SUPFAM" id="SSF46955">
    <property type="entry name" value="Putative DNA-binding domain"/>
    <property type="match status" value="1"/>
</dbReference>
<dbReference type="Proteomes" id="UP000476837">
    <property type="component" value="Unassembled WGS sequence"/>
</dbReference>
<dbReference type="Pfam" id="PF13411">
    <property type="entry name" value="MerR_1"/>
    <property type="match status" value="1"/>
</dbReference>
<dbReference type="PROSITE" id="PS00552">
    <property type="entry name" value="HTH_MERR_1"/>
    <property type="match status" value="1"/>
</dbReference>
<dbReference type="GO" id="GO:0003677">
    <property type="term" value="F:DNA binding"/>
    <property type="evidence" value="ECO:0007669"/>
    <property type="project" value="UniProtKB-KW"/>
</dbReference>
<dbReference type="InterPro" id="IPR000551">
    <property type="entry name" value="MerR-type_HTH_dom"/>
</dbReference>
<dbReference type="AlphaFoldDB" id="A0A6L3B2L5"/>
<dbReference type="PROSITE" id="PS50937">
    <property type="entry name" value="HTH_MERR_2"/>
    <property type="match status" value="1"/>
</dbReference>
<dbReference type="Gene3D" id="1.10.1660.10">
    <property type="match status" value="1"/>
</dbReference>
<evidence type="ECO:0000313" key="4">
    <source>
        <dbReference type="Proteomes" id="UP000476837"/>
    </source>
</evidence>
<dbReference type="InterPro" id="IPR009061">
    <property type="entry name" value="DNA-bd_dom_put_sf"/>
</dbReference>
<feature type="domain" description="HTH merR-type" evidence="2">
    <location>
        <begin position="24"/>
        <end position="93"/>
    </location>
</feature>